<keyword evidence="4 7" id="KW-0521">NADP</keyword>
<keyword evidence="5 7" id="KW-0560">Oxidoreductase</keyword>
<dbReference type="NCBIfam" id="NF001221">
    <property type="entry name" value="PRK00197.1"/>
    <property type="match status" value="1"/>
</dbReference>
<reference evidence="8 9" key="1">
    <citation type="submission" date="2018-08" db="EMBL/GenBank/DDBJ databases">
        <title>The draft genome squence of Brumimicrobium sp. N62.</title>
        <authorList>
            <person name="Du Z.-J."/>
            <person name="Luo H.-R."/>
        </authorList>
    </citation>
    <scope>NUCLEOTIDE SEQUENCE [LARGE SCALE GENOMIC DNA]</scope>
    <source>
        <strain evidence="8 9">N62</strain>
    </source>
</reference>
<dbReference type="Gene3D" id="3.40.605.10">
    <property type="entry name" value="Aldehyde Dehydrogenase, Chain A, domain 1"/>
    <property type="match status" value="1"/>
</dbReference>
<evidence type="ECO:0000256" key="5">
    <source>
        <dbReference type="ARBA" id="ARBA00023002"/>
    </source>
</evidence>
<dbReference type="Proteomes" id="UP000257127">
    <property type="component" value="Unassembled WGS sequence"/>
</dbReference>
<protein>
    <recommendedName>
        <fullName evidence="7">Gamma-glutamyl phosphate reductase</fullName>
        <shortName evidence="7">GPR</shortName>
        <ecNumber evidence="7">1.2.1.41</ecNumber>
    </recommendedName>
    <alternativeName>
        <fullName evidence="7">Glutamate-5-semialdehyde dehydrogenase</fullName>
    </alternativeName>
    <alternativeName>
        <fullName evidence="7">Glutamyl-gamma-semialdehyde dehydrogenase</fullName>
        <shortName evidence="7">GSA dehydrogenase</shortName>
    </alternativeName>
</protein>
<dbReference type="GO" id="GO:0005737">
    <property type="term" value="C:cytoplasm"/>
    <property type="evidence" value="ECO:0007669"/>
    <property type="project" value="UniProtKB-SubCell"/>
</dbReference>
<proteinExistence type="inferred from homology"/>
<comment type="caution">
    <text evidence="8">The sequence shown here is derived from an EMBL/GenBank/DDBJ whole genome shotgun (WGS) entry which is preliminary data.</text>
</comment>
<dbReference type="GO" id="GO:0004350">
    <property type="term" value="F:glutamate-5-semialdehyde dehydrogenase activity"/>
    <property type="evidence" value="ECO:0007669"/>
    <property type="project" value="UniProtKB-UniRule"/>
</dbReference>
<dbReference type="AlphaFoldDB" id="A0A3E1EUG3"/>
<keyword evidence="9" id="KW-1185">Reference proteome</keyword>
<evidence type="ECO:0000256" key="2">
    <source>
        <dbReference type="ARBA" id="ARBA00022605"/>
    </source>
</evidence>
<sequence length="410" mass="46336">MTNLFKYTTTNMKFLDTETKNNVLQSMINIIDKKRDEILAENKKDLDAFERDDQALYDRLVVNQGKIDGMITAIRQVKGQDDPVGKKISELKLDNGLEVINKTDPFGTIMIIYESRPDVTIEAAVLAFKANNKILLKGGREAYNSNKVLVKCWHEALQQNNLDKDWIKMLEMNRDETQEFLRNPTEKLDLIVPRGGERLIDFVKQHAKCAVLISGRGNNFMYISPEADWNKTIKVLLNAKTDKTSACNALDNILIDKNIPNYEEKLKDLKSILTEKGVEIIVDNKTKKVLSDLEEMESVKVWKEEFLAMKILIGTAEDSKEAIELINEHSGKHSAIIMTEDKNDAIAFMEQIDSAAVYQNASSRFTDGGAMGVGAELAISTDKLHHRGPLGLKQLTTNKYYVFGDGQTRD</sequence>
<dbReference type="InterPro" id="IPR016161">
    <property type="entry name" value="Ald_DH/histidinol_DH"/>
</dbReference>
<evidence type="ECO:0000256" key="3">
    <source>
        <dbReference type="ARBA" id="ARBA00022650"/>
    </source>
</evidence>
<keyword evidence="3 7" id="KW-0641">Proline biosynthesis</keyword>
<comment type="function">
    <text evidence="7">Catalyzes the NADPH-dependent reduction of L-glutamate 5-phosphate into L-glutamate 5-semialdehyde and phosphate. The product spontaneously undergoes cyclization to form 1-pyrroline-5-carboxylate.</text>
</comment>
<dbReference type="CDD" id="cd07079">
    <property type="entry name" value="ALDH_F18-19_ProA-GPR"/>
    <property type="match status" value="1"/>
</dbReference>
<dbReference type="SUPFAM" id="SSF53720">
    <property type="entry name" value="ALDH-like"/>
    <property type="match status" value="1"/>
</dbReference>
<dbReference type="PANTHER" id="PTHR11063:SF8">
    <property type="entry name" value="DELTA-1-PYRROLINE-5-CARBOXYLATE SYNTHASE"/>
    <property type="match status" value="1"/>
</dbReference>
<dbReference type="GO" id="GO:0055129">
    <property type="term" value="P:L-proline biosynthetic process"/>
    <property type="evidence" value="ECO:0007669"/>
    <property type="project" value="UniProtKB-UniRule"/>
</dbReference>
<dbReference type="EMBL" id="QURB01000011">
    <property type="protein sequence ID" value="RFC53201.1"/>
    <property type="molecule type" value="Genomic_DNA"/>
</dbReference>
<evidence type="ECO:0000313" key="9">
    <source>
        <dbReference type="Proteomes" id="UP000257127"/>
    </source>
</evidence>
<keyword evidence="7" id="KW-0963">Cytoplasm</keyword>
<gene>
    <name evidence="7" type="primary">proA</name>
    <name evidence="8" type="ORF">DXU93_14130</name>
</gene>
<organism evidence="8 9">
    <name type="scientific">Brumimicrobium aurantiacum</name>
    <dbReference type="NCBI Taxonomy" id="1737063"/>
    <lineage>
        <taxon>Bacteria</taxon>
        <taxon>Pseudomonadati</taxon>
        <taxon>Bacteroidota</taxon>
        <taxon>Flavobacteriia</taxon>
        <taxon>Flavobacteriales</taxon>
        <taxon>Crocinitomicaceae</taxon>
        <taxon>Brumimicrobium</taxon>
    </lineage>
</organism>
<evidence type="ECO:0000313" key="8">
    <source>
        <dbReference type="EMBL" id="RFC53201.1"/>
    </source>
</evidence>
<dbReference type="InterPro" id="IPR016162">
    <property type="entry name" value="Ald_DH_N"/>
</dbReference>
<dbReference type="InterPro" id="IPR016163">
    <property type="entry name" value="Ald_DH_C"/>
</dbReference>
<dbReference type="InterPro" id="IPR012134">
    <property type="entry name" value="Glu-5-SA_DH"/>
</dbReference>
<dbReference type="HAMAP" id="MF_00412">
    <property type="entry name" value="ProA"/>
    <property type="match status" value="1"/>
</dbReference>
<dbReference type="OrthoDB" id="9809970at2"/>
<dbReference type="Gene3D" id="3.40.309.10">
    <property type="entry name" value="Aldehyde Dehydrogenase, Chain A, domain 2"/>
    <property type="match status" value="1"/>
</dbReference>
<dbReference type="GO" id="GO:0050661">
    <property type="term" value="F:NADP binding"/>
    <property type="evidence" value="ECO:0007669"/>
    <property type="project" value="InterPro"/>
</dbReference>
<keyword evidence="2 7" id="KW-0028">Amino-acid biosynthesis</keyword>
<dbReference type="UniPathway" id="UPA00098">
    <property type="reaction ID" value="UER00360"/>
</dbReference>
<comment type="pathway">
    <text evidence="1 7">Amino-acid biosynthesis; L-proline biosynthesis; L-glutamate 5-semialdehyde from L-glutamate: step 2/2.</text>
</comment>
<dbReference type="PANTHER" id="PTHR11063">
    <property type="entry name" value="GLUTAMATE SEMIALDEHYDE DEHYDROGENASE"/>
    <property type="match status" value="1"/>
</dbReference>
<dbReference type="EC" id="1.2.1.41" evidence="7"/>
<dbReference type="NCBIfam" id="TIGR00407">
    <property type="entry name" value="proA"/>
    <property type="match status" value="1"/>
</dbReference>
<accession>A0A3E1EUG3</accession>
<comment type="similarity">
    <text evidence="7">Belongs to the gamma-glutamyl phosphate reductase family.</text>
</comment>
<evidence type="ECO:0000256" key="6">
    <source>
        <dbReference type="ARBA" id="ARBA00049024"/>
    </source>
</evidence>
<evidence type="ECO:0000256" key="1">
    <source>
        <dbReference type="ARBA" id="ARBA00004985"/>
    </source>
</evidence>
<evidence type="ECO:0000256" key="7">
    <source>
        <dbReference type="HAMAP-Rule" id="MF_00412"/>
    </source>
</evidence>
<comment type="subcellular location">
    <subcellularLocation>
        <location evidence="7">Cytoplasm</location>
    </subcellularLocation>
</comment>
<name>A0A3E1EUG3_9FLAO</name>
<dbReference type="PIRSF" id="PIRSF000151">
    <property type="entry name" value="GPR"/>
    <property type="match status" value="1"/>
</dbReference>
<dbReference type="InterPro" id="IPR000965">
    <property type="entry name" value="GPR_dom"/>
</dbReference>
<evidence type="ECO:0000256" key="4">
    <source>
        <dbReference type="ARBA" id="ARBA00022857"/>
    </source>
</evidence>
<comment type="catalytic activity">
    <reaction evidence="6 7">
        <text>L-glutamate 5-semialdehyde + phosphate + NADP(+) = L-glutamyl 5-phosphate + NADPH + H(+)</text>
        <dbReference type="Rhea" id="RHEA:19541"/>
        <dbReference type="ChEBI" id="CHEBI:15378"/>
        <dbReference type="ChEBI" id="CHEBI:43474"/>
        <dbReference type="ChEBI" id="CHEBI:57783"/>
        <dbReference type="ChEBI" id="CHEBI:58066"/>
        <dbReference type="ChEBI" id="CHEBI:58274"/>
        <dbReference type="ChEBI" id="CHEBI:58349"/>
        <dbReference type="EC" id="1.2.1.41"/>
    </reaction>
</comment>